<dbReference type="Proteomes" id="UP000285301">
    <property type="component" value="Unassembled WGS sequence"/>
</dbReference>
<dbReference type="SUPFAM" id="SSF47459">
    <property type="entry name" value="HLH, helix-loop-helix DNA-binding domain"/>
    <property type="match status" value="1"/>
</dbReference>
<dbReference type="PANTHER" id="PTHR19290">
    <property type="entry name" value="BASIC HELIX-LOOP-HELIX PROTEIN NEUROGENIN-RELATED"/>
    <property type="match status" value="1"/>
</dbReference>
<feature type="domain" description="BHLH" evidence="2">
    <location>
        <begin position="109"/>
        <end position="165"/>
    </location>
</feature>
<feature type="compositionally biased region" description="Basic and acidic residues" evidence="1">
    <location>
        <begin position="70"/>
        <end position="79"/>
    </location>
</feature>
<proteinExistence type="predicted"/>
<dbReference type="Pfam" id="PF00010">
    <property type="entry name" value="HLH"/>
    <property type="match status" value="1"/>
</dbReference>
<feature type="region of interest" description="Disordered" evidence="1">
    <location>
        <begin position="70"/>
        <end position="91"/>
    </location>
</feature>
<reference evidence="3 5" key="1">
    <citation type="journal article" date="2018" name="Gigascience">
        <title>Genomes of trombidid mites reveal novel predicted allergens and laterally-transferred genes associated with secondary metabolism.</title>
        <authorList>
            <person name="Dong X."/>
            <person name="Chaisiri K."/>
            <person name="Xia D."/>
            <person name="Armstrong S.D."/>
            <person name="Fang Y."/>
            <person name="Donnelly M.J."/>
            <person name="Kadowaki T."/>
            <person name="McGarry J.W."/>
            <person name="Darby A.C."/>
            <person name="Makepeace B.L."/>
        </authorList>
    </citation>
    <scope>NUCLEOTIDE SEQUENCE [LARGE SCALE GENOMIC DNA]</scope>
    <source>
        <strain evidence="3">UoL-WK</strain>
    </source>
</reference>
<dbReference type="STRING" id="1965070.A0A443R073"/>
<evidence type="ECO:0000313" key="3">
    <source>
        <dbReference type="EMBL" id="RWS08647.1"/>
    </source>
</evidence>
<dbReference type="PROSITE" id="PS50888">
    <property type="entry name" value="BHLH"/>
    <property type="match status" value="1"/>
</dbReference>
<dbReference type="GO" id="GO:0045944">
    <property type="term" value="P:positive regulation of transcription by RNA polymerase II"/>
    <property type="evidence" value="ECO:0007669"/>
    <property type="project" value="TreeGrafter"/>
</dbReference>
<dbReference type="PANTHER" id="PTHR19290:SF163">
    <property type="entry name" value="BASIC HELIX-LOOP-HELIX NEURAL TRANSCRIPTION FACTOR TAP"/>
    <property type="match status" value="1"/>
</dbReference>
<dbReference type="GO" id="GO:0007423">
    <property type="term" value="P:sensory organ development"/>
    <property type="evidence" value="ECO:0007669"/>
    <property type="project" value="TreeGrafter"/>
</dbReference>
<organism evidence="3 5">
    <name type="scientific">Dinothrombium tinctorium</name>
    <dbReference type="NCBI Taxonomy" id="1965070"/>
    <lineage>
        <taxon>Eukaryota</taxon>
        <taxon>Metazoa</taxon>
        <taxon>Ecdysozoa</taxon>
        <taxon>Arthropoda</taxon>
        <taxon>Chelicerata</taxon>
        <taxon>Arachnida</taxon>
        <taxon>Acari</taxon>
        <taxon>Acariformes</taxon>
        <taxon>Trombidiformes</taxon>
        <taxon>Prostigmata</taxon>
        <taxon>Anystina</taxon>
        <taxon>Parasitengona</taxon>
        <taxon>Trombidioidea</taxon>
        <taxon>Trombidiidae</taxon>
        <taxon>Dinothrombium</taxon>
    </lineage>
</organism>
<dbReference type="GO" id="GO:0005634">
    <property type="term" value="C:nucleus"/>
    <property type="evidence" value="ECO:0007669"/>
    <property type="project" value="TreeGrafter"/>
</dbReference>
<evidence type="ECO:0000313" key="4">
    <source>
        <dbReference type="EMBL" id="RWS08913.1"/>
    </source>
</evidence>
<evidence type="ECO:0000256" key="1">
    <source>
        <dbReference type="SAM" id="MobiDB-lite"/>
    </source>
</evidence>
<keyword evidence="5" id="KW-1185">Reference proteome</keyword>
<gene>
    <name evidence="3" type="ORF">B4U79_04078</name>
    <name evidence="4" type="ORF">B4U79_10328</name>
</gene>
<dbReference type="EMBL" id="NCKU01002730">
    <property type="protein sequence ID" value="RWS08913.1"/>
    <property type="molecule type" value="Genomic_DNA"/>
</dbReference>
<evidence type="ECO:0000259" key="2">
    <source>
        <dbReference type="PROSITE" id="PS50888"/>
    </source>
</evidence>
<dbReference type="InterPro" id="IPR036638">
    <property type="entry name" value="HLH_DNA-bd_sf"/>
</dbReference>
<dbReference type="GO" id="GO:0061564">
    <property type="term" value="P:axon development"/>
    <property type="evidence" value="ECO:0007669"/>
    <property type="project" value="TreeGrafter"/>
</dbReference>
<dbReference type="Gene3D" id="4.10.280.10">
    <property type="entry name" value="Helix-loop-helix DNA-binding domain"/>
    <property type="match status" value="1"/>
</dbReference>
<dbReference type="InterPro" id="IPR011598">
    <property type="entry name" value="bHLH_dom"/>
</dbReference>
<dbReference type="AlphaFoldDB" id="A0A443R073"/>
<name>A0A443R073_9ACAR</name>
<dbReference type="GO" id="GO:0000981">
    <property type="term" value="F:DNA-binding transcription factor activity, RNA polymerase II-specific"/>
    <property type="evidence" value="ECO:0007669"/>
    <property type="project" value="TreeGrafter"/>
</dbReference>
<dbReference type="GO" id="GO:0046983">
    <property type="term" value="F:protein dimerization activity"/>
    <property type="evidence" value="ECO:0007669"/>
    <property type="project" value="InterPro"/>
</dbReference>
<dbReference type="CDD" id="cd11390">
    <property type="entry name" value="bHLH_TS"/>
    <property type="match status" value="1"/>
</dbReference>
<comment type="caution">
    <text evidence="3">The sequence shown here is derived from an EMBL/GenBank/DDBJ whole genome shotgun (WGS) entry which is preliminary data.</text>
</comment>
<reference evidence="3" key="2">
    <citation type="submission" date="2018-11" db="EMBL/GenBank/DDBJ databases">
        <title>Trombidioid mite genomics.</title>
        <authorList>
            <person name="Dong X."/>
        </authorList>
    </citation>
    <scope>NUCLEOTIDE SEQUENCE</scope>
    <source>
        <strain evidence="3">UoL-WK</strain>
    </source>
</reference>
<dbReference type="InterPro" id="IPR050359">
    <property type="entry name" value="bHLH_transcription_factors"/>
</dbReference>
<accession>A0A443R073</accession>
<dbReference type="SMART" id="SM00353">
    <property type="entry name" value="HLH"/>
    <property type="match status" value="1"/>
</dbReference>
<sequence>MSDVRLPSINFFIPKQFIKQEESNIPLNLLLEGTLDDCPQQEPFDYSLSDFNIANSLCSSLSPVSEFCHDENSSEKTISEEPTTTTTPRNRRWKKYADKKNMSPDEVERKRNLANKQERKRMHRLNTALERLRQAIPPSFQLSHPPRRLSKIKTLRLAIAYIMHLKQELSGHGAKMSLNTVSGCKQECVAFCSFASKN</sequence>
<evidence type="ECO:0000313" key="5">
    <source>
        <dbReference type="Proteomes" id="UP000285301"/>
    </source>
</evidence>
<dbReference type="OrthoDB" id="6241467at2759"/>
<dbReference type="EMBL" id="NCKU01002869">
    <property type="protein sequence ID" value="RWS08647.1"/>
    <property type="molecule type" value="Genomic_DNA"/>
</dbReference>
<protein>
    <recommendedName>
        <fullName evidence="2">BHLH domain-containing protein</fullName>
    </recommendedName>
</protein>
<dbReference type="GO" id="GO:0070888">
    <property type="term" value="F:E-box binding"/>
    <property type="evidence" value="ECO:0007669"/>
    <property type="project" value="TreeGrafter"/>
</dbReference>